<dbReference type="Pfam" id="PF00069">
    <property type="entry name" value="Pkinase"/>
    <property type="match status" value="1"/>
</dbReference>
<keyword evidence="1" id="KW-0808">Transferase</keyword>
<dbReference type="PROSITE" id="PS00107">
    <property type="entry name" value="PROTEIN_KINASE_ATP"/>
    <property type="match status" value="1"/>
</dbReference>
<dbReference type="SUPFAM" id="SSF56112">
    <property type="entry name" value="Protein kinase-like (PK-like)"/>
    <property type="match status" value="1"/>
</dbReference>
<dbReference type="InterPro" id="IPR017441">
    <property type="entry name" value="Protein_kinase_ATP_BS"/>
</dbReference>
<evidence type="ECO:0000256" key="5">
    <source>
        <dbReference type="PROSITE-ProRule" id="PRU10141"/>
    </source>
</evidence>
<evidence type="ECO:0000259" key="6">
    <source>
        <dbReference type="PROSITE" id="PS50011"/>
    </source>
</evidence>
<keyword evidence="4 5" id="KW-0067">ATP-binding</keyword>
<name>C3Y6L7_BRAFL</name>
<dbReference type="AlphaFoldDB" id="C3Y6L7"/>
<feature type="domain" description="Protein kinase" evidence="6">
    <location>
        <begin position="14"/>
        <end position="295"/>
    </location>
</feature>
<organism>
    <name type="scientific">Branchiostoma floridae</name>
    <name type="common">Florida lancelet</name>
    <name type="synonym">Amphioxus</name>
    <dbReference type="NCBI Taxonomy" id="7739"/>
    <lineage>
        <taxon>Eukaryota</taxon>
        <taxon>Metazoa</taxon>
        <taxon>Chordata</taxon>
        <taxon>Cephalochordata</taxon>
        <taxon>Leptocardii</taxon>
        <taxon>Amphioxiformes</taxon>
        <taxon>Branchiostomatidae</taxon>
        <taxon>Branchiostoma</taxon>
    </lineage>
</organism>
<dbReference type="Gene3D" id="1.10.510.10">
    <property type="entry name" value="Transferase(Phosphotransferase) domain 1"/>
    <property type="match status" value="1"/>
</dbReference>
<dbReference type="PANTHER" id="PTHR11042:SF190">
    <property type="entry name" value="MITOSIS INHIBITOR PROTEIN KINASE MIK1"/>
    <property type="match status" value="1"/>
</dbReference>
<evidence type="ECO:0000313" key="7">
    <source>
        <dbReference type="EMBL" id="EEN63977.1"/>
    </source>
</evidence>
<sequence length="409" mass="45903">MMRVWENPLYLEGYSFGEEIGRGASGTVYTVKSTETGRTYAAKKLAIEDTSINEICVLTQLKKHPNIMEFLESKVGRDGERDALFVISEFCPLGNIGDYILKQQVDVVTKRNLAVQLADAITFLHKNGTIHLDIKPQNVLLTGNEAHLVLKVVDFGLAKILTGTYNSVNSFTRSYMRSAVGTRFYLSPEIYQSLVDDQPCRHTQSVDIFSMGLLLWAMFDGLSIPGSCQEDRYLTPFADTETDPMPVAQAITQRNIELHVMEREENTRCKNLVQRMLSRDPKARPTAEEVLQTLLGGYGDYRLSQGVVRVVVDDEDIHPGYSTCHCIEINPSCPPCSCSVMCQNSDCLRFWKRPNDDVDPTGCWSCSCTGTKPSCPPCSCSVMCQNSDCFRFWKRPNDDVDPTRCLSFS</sequence>
<accession>C3Y6L7</accession>
<dbReference type="PANTHER" id="PTHR11042">
    <property type="entry name" value="EUKARYOTIC TRANSLATION INITIATION FACTOR 2-ALPHA KINASE EIF2-ALPHA KINASE -RELATED"/>
    <property type="match status" value="1"/>
</dbReference>
<dbReference type="InParanoid" id="C3Y6L7"/>
<reference evidence="7" key="1">
    <citation type="journal article" date="2008" name="Nature">
        <title>The amphioxus genome and the evolution of the chordate karyotype.</title>
        <authorList>
            <consortium name="US DOE Joint Genome Institute (JGI-PGF)"/>
            <person name="Putnam N.H."/>
            <person name="Butts T."/>
            <person name="Ferrier D.E.K."/>
            <person name="Furlong R.F."/>
            <person name="Hellsten U."/>
            <person name="Kawashima T."/>
            <person name="Robinson-Rechavi M."/>
            <person name="Shoguchi E."/>
            <person name="Terry A."/>
            <person name="Yu J.-K."/>
            <person name="Benito-Gutierrez E.L."/>
            <person name="Dubchak I."/>
            <person name="Garcia-Fernandez J."/>
            <person name="Gibson-Brown J.J."/>
            <person name="Grigoriev I.V."/>
            <person name="Horton A.C."/>
            <person name="de Jong P.J."/>
            <person name="Jurka J."/>
            <person name="Kapitonov V.V."/>
            <person name="Kohara Y."/>
            <person name="Kuroki Y."/>
            <person name="Lindquist E."/>
            <person name="Lucas S."/>
            <person name="Osoegawa K."/>
            <person name="Pennacchio L.A."/>
            <person name="Salamov A.A."/>
            <person name="Satou Y."/>
            <person name="Sauka-Spengler T."/>
            <person name="Schmutz J."/>
            <person name="Shin-I T."/>
            <person name="Toyoda A."/>
            <person name="Bronner-Fraser M."/>
            <person name="Fujiyama A."/>
            <person name="Holland L.Z."/>
            <person name="Holland P.W.H."/>
            <person name="Satoh N."/>
            <person name="Rokhsar D.S."/>
        </authorList>
    </citation>
    <scope>NUCLEOTIDE SEQUENCE [LARGE SCALE GENOMIC DNA]</scope>
    <source>
        <strain evidence="7">S238N-H82</strain>
        <tissue evidence="7">Testes</tissue>
    </source>
</reference>
<dbReference type="GO" id="GO:0004672">
    <property type="term" value="F:protein kinase activity"/>
    <property type="evidence" value="ECO:0007669"/>
    <property type="project" value="InterPro"/>
</dbReference>
<dbReference type="InterPro" id="IPR000719">
    <property type="entry name" value="Prot_kinase_dom"/>
</dbReference>
<keyword evidence="2 5" id="KW-0547">Nucleotide-binding</keyword>
<dbReference type="eggNOG" id="KOG0595">
    <property type="taxonomic scope" value="Eukaryota"/>
</dbReference>
<gene>
    <name evidence="7" type="ORF">BRAFLDRAFT_74916</name>
</gene>
<dbReference type="GO" id="GO:0005524">
    <property type="term" value="F:ATP binding"/>
    <property type="evidence" value="ECO:0007669"/>
    <property type="project" value="UniProtKB-UniRule"/>
</dbReference>
<dbReference type="STRING" id="7739.C3Y6L7"/>
<feature type="binding site" evidence="5">
    <location>
        <position position="44"/>
    </location>
    <ligand>
        <name>ATP</name>
        <dbReference type="ChEBI" id="CHEBI:30616"/>
    </ligand>
</feature>
<dbReference type="InterPro" id="IPR050339">
    <property type="entry name" value="CC_SR_Kinase"/>
</dbReference>
<dbReference type="EMBL" id="GG666488">
    <property type="protein sequence ID" value="EEN63977.1"/>
    <property type="molecule type" value="Genomic_DNA"/>
</dbReference>
<evidence type="ECO:0000256" key="2">
    <source>
        <dbReference type="ARBA" id="ARBA00022741"/>
    </source>
</evidence>
<proteinExistence type="predicted"/>
<evidence type="ECO:0000256" key="3">
    <source>
        <dbReference type="ARBA" id="ARBA00022777"/>
    </source>
</evidence>
<protein>
    <recommendedName>
        <fullName evidence="6">Protein kinase domain-containing protein</fullName>
    </recommendedName>
</protein>
<dbReference type="SMART" id="SM00220">
    <property type="entry name" value="S_TKc"/>
    <property type="match status" value="1"/>
</dbReference>
<dbReference type="InterPro" id="IPR011009">
    <property type="entry name" value="Kinase-like_dom_sf"/>
</dbReference>
<dbReference type="PROSITE" id="PS50011">
    <property type="entry name" value="PROTEIN_KINASE_DOM"/>
    <property type="match status" value="1"/>
</dbReference>
<evidence type="ECO:0000256" key="4">
    <source>
        <dbReference type="ARBA" id="ARBA00022840"/>
    </source>
</evidence>
<keyword evidence="3" id="KW-0418">Kinase</keyword>
<evidence type="ECO:0000256" key="1">
    <source>
        <dbReference type="ARBA" id="ARBA00022679"/>
    </source>
</evidence>